<dbReference type="Proteomes" id="UP000504714">
    <property type="component" value="Unassembled WGS sequence"/>
</dbReference>
<evidence type="ECO:0000313" key="2">
    <source>
        <dbReference type="Proteomes" id="UP000504714"/>
    </source>
</evidence>
<dbReference type="AlphaFoldDB" id="A0A6L2ZNR6"/>
<proteinExistence type="predicted"/>
<sequence length="52" mass="5515">MLAEGVVSWIKNSGYICAQNLIVPRTHGIPVCDKPPGALGKAALFLQVKVLP</sequence>
<dbReference type="EMBL" id="BLXO01000004">
    <property type="protein sequence ID" value="GFN46433.1"/>
    <property type="molecule type" value="Genomic_DNA"/>
</dbReference>
<gene>
    <name evidence="1" type="ORF">RINTU1_20390</name>
</gene>
<organism evidence="1 2">
    <name type="scientific">Candidatus Regiella insecticola</name>
    <dbReference type="NCBI Taxonomy" id="138073"/>
    <lineage>
        <taxon>Bacteria</taxon>
        <taxon>Pseudomonadati</taxon>
        <taxon>Pseudomonadota</taxon>
        <taxon>Gammaproteobacteria</taxon>
        <taxon>Enterobacterales</taxon>
        <taxon>Enterobacteriaceae</taxon>
        <taxon>aphid secondary symbionts</taxon>
        <taxon>Candidatus Regiella</taxon>
    </lineage>
</organism>
<accession>A0A6L2ZNR6</accession>
<protein>
    <submittedName>
        <fullName evidence="1">Uncharacterized protein</fullName>
    </submittedName>
</protein>
<name>A0A6L2ZNR6_9ENTR</name>
<comment type="caution">
    <text evidence="1">The sequence shown here is derived from an EMBL/GenBank/DDBJ whole genome shotgun (WGS) entry which is preliminary data.</text>
</comment>
<reference evidence="1 2" key="1">
    <citation type="submission" date="2020-06" db="EMBL/GenBank/DDBJ databases">
        <title>The genome sequence of Candidatus Regiella insecticola strain Tut.</title>
        <authorList>
            <person name="Nikoh N."/>
            <person name="Tsuchida T."/>
            <person name="Koga R."/>
            <person name="Oshima K."/>
            <person name="Hattori M."/>
            <person name="Fukatsu T."/>
        </authorList>
    </citation>
    <scope>NUCLEOTIDE SEQUENCE [LARGE SCALE GENOMIC DNA]</scope>
    <source>
        <strain evidence="1 2">Tut</strain>
    </source>
</reference>
<evidence type="ECO:0000313" key="1">
    <source>
        <dbReference type="EMBL" id="GFN46433.1"/>
    </source>
</evidence>